<dbReference type="InterPro" id="IPR031723">
    <property type="entry name" value="DMSP_lyase"/>
</dbReference>
<dbReference type="GO" id="GO:0047869">
    <property type="term" value="F:dimethylpropiothetin dethiomethylase activity"/>
    <property type="evidence" value="ECO:0007669"/>
    <property type="project" value="InterPro"/>
</dbReference>
<dbReference type="InterPro" id="IPR011051">
    <property type="entry name" value="RmlC_Cupin_sf"/>
</dbReference>
<evidence type="ECO:0000313" key="1">
    <source>
        <dbReference type="EMBL" id="AFL51187.1"/>
    </source>
</evidence>
<dbReference type="RefSeq" id="WP_014763354.1">
    <property type="nucleotide sequence ID" value="NC_018000.1"/>
</dbReference>
<protein>
    <recommendedName>
        <fullName evidence="3">Transcriptional regulator protein</fullName>
    </recommendedName>
</protein>
<dbReference type="PATRIC" id="fig|1185652.3.peg.2706"/>
<proteinExistence type="predicted"/>
<dbReference type="Gene3D" id="2.60.120.10">
    <property type="entry name" value="Jelly Rolls"/>
    <property type="match status" value="1"/>
</dbReference>
<organism evidence="1 2">
    <name type="scientific">Sinorhizobium fredii (strain USDA 257)</name>
    <dbReference type="NCBI Taxonomy" id="1185652"/>
    <lineage>
        <taxon>Bacteria</taxon>
        <taxon>Pseudomonadati</taxon>
        <taxon>Pseudomonadota</taxon>
        <taxon>Alphaproteobacteria</taxon>
        <taxon>Hyphomicrobiales</taxon>
        <taxon>Rhizobiaceae</taxon>
        <taxon>Sinorhizobium/Ensifer group</taxon>
        <taxon>Sinorhizobium</taxon>
    </lineage>
</organism>
<dbReference type="HOGENOM" id="CLU_107154_0_0_5"/>
<accession>I3X5N1</accession>
<dbReference type="eggNOG" id="COG1917">
    <property type="taxonomic scope" value="Bacteria"/>
</dbReference>
<dbReference type="AlphaFoldDB" id="I3X5N1"/>
<sequence>MTRRSEVLQSFVDAAFAAFDQFAEAPQSRRSILQIFSALEVPGVERPGPGSRLPACSQLETALAIETEHESLHSLVDRFKWIEPLLEWRRRTNDTSASENFVDGHANAMIIGPGGLEDRRDLWFGVTVMAPNVRYPDHDHAPEEVYLVLSDGEFRQGEAAWFSPGVGGSFYNPPGIKHTMRSLDAPLFAFWALLAAAPA</sequence>
<dbReference type="KEGG" id="sfd:USDA257_c26120"/>
<dbReference type="STRING" id="1185652.USDA257_c26120"/>
<dbReference type="Pfam" id="PF16867">
    <property type="entry name" value="DMSP_lyase"/>
    <property type="match status" value="1"/>
</dbReference>
<dbReference type="SUPFAM" id="SSF51182">
    <property type="entry name" value="RmlC-like cupins"/>
    <property type="match status" value="1"/>
</dbReference>
<gene>
    <name evidence="1" type="ORF">USDA257_c26120</name>
</gene>
<evidence type="ECO:0000313" key="2">
    <source>
        <dbReference type="Proteomes" id="UP000006180"/>
    </source>
</evidence>
<dbReference type="InterPro" id="IPR014710">
    <property type="entry name" value="RmlC-like_jellyroll"/>
</dbReference>
<dbReference type="Proteomes" id="UP000006180">
    <property type="component" value="Chromosome"/>
</dbReference>
<name>I3X5N1_SINF2</name>
<reference evidence="1 2" key="1">
    <citation type="journal article" date="2012" name="J. Bacteriol.">
        <title>Complete genome sequence of the broad-host-range strain Sinorhizobium fredii USDA257.</title>
        <authorList>
            <person name="Schuldes J."/>
            <person name="Rodriguez Orbegoso M."/>
            <person name="Schmeisser C."/>
            <person name="Krishnan H.B."/>
            <person name="Daniel R."/>
            <person name="Streit W.R."/>
        </authorList>
    </citation>
    <scope>NUCLEOTIDE SEQUENCE [LARGE SCALE GENOMIC DNA]</scope>
    <source>
        <strain evidence="1 2">USDA 257</strain>
    </source>
</reference>
<evidence type="ECO:0008006" key="3">
    <source>
        <dbReference type="Google" id="ProtNLM"/>
    </source>
</evidence>
<dbReference type="EMBL" id="CP003563">
    <property type="protein sequence ID" value="AFL51187.1"/>
    <property type="molecule type" value="Genomic_DNA"/>
</dbReference>